<organism evidence="1 2">
    <name type="scientific">Lysinibacillus telephonicus</name>
    <dbReference type="NCBI Taxonomy" id="1714840"/>
    <lineage>
        <taxon>Bacteria</taxon>
        <taxon>Bacillati</taxon>
        <taxon>Bacillota</taxon>
        <taxon>Bacilli</taxon>
        <taxon>Bacillales</taxon>
        <taxon>Bacillaceae</taxon>
        <taxon>Lysinibacillus</taxon>
    </lineage>
</organism>
<keyword evidence="2" id="KW-1185">Reference proteome</keyword>
<dbReference type="EMBL" id="RXNR01000045">
    <property type="protein sequence ID" value="RTQ90834.1"/>
    <property type="molecule type" value="Genomic_DNA"/>
</dbReference>
<dbReference type="AlphaFoldDB" id="A0A431ULP1"/>
<gene>
    <name evidence="1" type="ORF">EKG35_14280</name>
</gene>
<dbReference type="OrthoDB" id="1904509at2"/>
<evidence type="ECO:0000313" key="1">
    <source>
        <dbReference type="EMBL" id="RTQ90834.1"/>
    </source>
</evidence>
<evidence type="ECO:0008006" key="3">
    <source>
        <dbReference type="Google" id="ProtNLM"/>
    </source>
</evidence>
<reference evidence="1 2" key="1">
    <citation type="submission" date="2018-12" db="EMBL/GenBank/DDBJ databases">
        <authorList>
            <person name="Yu L."/>
        </authorList>
    </citation>
    <scope>NUCLEOTIDE SEQUENCE [LARGE SCALE GENOMIC DNA]</scope>
    <source>
        <strain evidence="1 2">S5H2222</strain>
    </source>
</reference>
<dbReference type="RefSeq" id="WP_126295235.1">
    <property type="nucleotide sequence ID" value="NZ_JAXUAO010000066.1"/>
</dbReference>
<dbReference type="Proteomes" id="UP000276349">
    <property type="component" value="Unassembled WGS sequence"/>
</dbReference>
<accession>A0A431ULP1</accession>
<protein>
    <recommendedName>
        <fullName evidence="3">Lipoprotein</fullName>
    </recommendedName>
</protein>
<name>A0A431ULP1_9BACI</name>
<proteinExistence type="predicted"/>
<comment type="caution">
    <text evidence="1">The sequence shown here is derived from an EMBL/GenBank/DDBJ whole genome shotgun (WGS) entry which is preliminary data.</text>
</comment>
<evidence type="ECO:0000313" key="2">
    <source>
        <dbReference type="Proteomes" id="UP000276349"/>
    </source>
</evidence>
<sequence>MKRIIVLFLVFIIAGCNNQLNDNKQQSEMEEDKNIDIAKNYLEELGYDVISYETKGSLLFTKSDLLDLPGEQIWGVQYTEPDNFLNKEINTVSFMVKNHPLDNLFNMGKTNATVLIFNEEVIGGWSFPHSKEPLIGAFYSIDGKTMEEIHGDLQKWRDEWENKYKN</sequence>
<dbReference type="PROSITE" id="PS51257">
    <property type="entry name" value="PROKAR_LIPOPROTEIN"/>
    <property type="match status" value="1"/>
</dbReference>